<dbReference type="InterPro" id="IPR001030">
    <property type="entry name" value="Acoase/IPM_deHydtase_lsu_aba"/>
</dbReference>
<reference evidence="6 7" key="1">
    <citation type="submission" date="2018-09" db="EMBL/GenBank/DDBJ databases">
        <title>Genomic investigation of the strawberry pathogen Phytophthora fragariae indicates pathogenicity is determined by transcriptional variation in three key races.</title>
        <authorList>
            <person name="Adams T.M."/>
            <person name="Armitage A.D."/>
            <person name="Sobczyk M.K."/>
            <person name="Bates H.J."/>
            <person name="Dunwell J.M."/>
            <person name="Nellist C.F."/>
            <person name="Harrison R.J."/>
        </authorList>
    </citation>
    <scope>NUCLEOTIDE SEQUENCE [LARGE SCALE GENOMIC DNA]</scope>
    <source>
        <strain evidence="6 7">SCRP249</strain>
    </source>
</reference>
<dbReference type="InterPro" id="IPR015931">
    <property type="entry name" value="Acnase/IPM_dHydase_lsu_aba_1/3"/>
</dbReference>
<keyword evidence="2" id="KW-0408">Iron</keyword>
<comment type="caution">
    <text evidence="6">The sequence shown here is derived from an EMBL/GenBank/DDBJ whole genome shotgun (WGS) entry which is preliminary data.</text>
</comment>
<proteinExistence type="predicted"/>
<keyword evidence="4" id="KW-0456">Lyase</keyword>
<dbReference type="Proteomes" id="UP000429607">
    <property type="component" value="Unassembled WGS sequence"/>
</dbReference>
<dbReference type="Pfam" id="PF00330">
    <property type="entry name" value="Aconitase"/>
    <property type="match status" value="1"/>
</dbReference>
<evidence type="ECO:0000313" key="7">
    <source>
        <dbReference type="Proteomes" id="UP000429607"/>
    </source>
</evidence>
<dbReference type="GO" id="GO:0046872">
    <property type="term" value="F:metal ion binding"/>
    <property type="evidence" value="ECO:0007669"/>
    <property type="project" value="UniProtKB-KW"/>
</dbReference>
<evidence type="ECO:0000313" key="6">
    <source>
        <dbReference type="EMBL" id="KAE8990621.1"/>
    </source>
</evidence>
<accession>A0A6A3J7Z6</accession>
<dbReference type="SUPFAM" id="SSF53732">
    <property type="entry name" value="Aconitase iron-sulfur domain"/>
    <property type="match status" value="1"/>
</dbReference>
<dbReference type="PANTHER" id="PTHR43822:SF2">
    <property type="entry name" value="HOMOACONITASE, MITOCHONDRIAL"/>
    <property type="match status" value="1"/>
</dbReference>
<evidence type="ECO:0000256" key="3">
    <source>
        <dbReference type="ARBA" id="ARBA00023014"/>
    </source>
</evidence>
<keyword evidence="1" id="KW-0479">Metal-binding</keyword>
<evidence type="ECO:0000259" key="5">
    <source>
        <dbReference type="Pfam" id="PF00330"/>
    </source>
</evidence>
<name>A0A6A3J7Z6_9STRA</name>
<protein>
    <recommendedName>
        <fullName evidence="5">Aconitase/3-isopropylmalate dehydratase large subunit alpha/beta/alpha domain-containing protein</fullName>
    </recommendedName>
</protein>
<keyword evidence="3" id="KW-0411">Iron-sulfur</keyword>
<dbReference type="EMBL" id="QXFV01002243">
    <property type="protein sequence ID" value="KAE8990621.1"/>
    <property type="molecule type" value="Genomic_DNA"/>
</dbReference>
<dbReference type="Gene3D" id="3.50.50.60">
    <property type="entry name" value="FAD/NAD(P)-binding domain"/>
    <property type="match status" value="1"/>
</dbReference>
<dbReference type="PANTHER" id="PTHR43822">
    <property type="entry name" value="HOMOACONITASE, MITOCHONDRIAL-RELATED"/>
    <property type="match status" value="1"/>
</dbReference>
<dbReference type="Gene3D" id="3.30.499.10">
    <property type="entry name" value="Aconitase, domain 3"/>
    <property type="match status" value="1"/>
</dbReference>
<dbReference type="GO" id="GO:0016829">
    <property type="term" value="F:lyase activity"/>
    <property type="evidence" value="ECO:0007669"/>
    <property type="project" value="UniProtKB-KW"/>
</dbReference>
<sequence length="257" mass="27675">MDNTAGEIIDSMGTLSLTRVPGHLVVIDAGVIGLELGSVYKCLGSKETAVKFPDAAFPDMNKESIKKFIKLLKKRASGMQHHVINMADVKPLIALYPSPDNCVSVQEKFGIKLDGCFIGACTTTQKDLILGALVLQQAMLEGTRPSANGQRRVTPGSLVIIDRLKDLGLIRIYEETGFTIGVPSCSFCVGIGADVAGEGEVWLSSQNRNFRNRMGQGSIGNLSSAAVVATSSFDMEVVDPLPYPDKISKDDFDSYRN</sequence>
<feature type="domain" description="Aconitase/3-isopropylmalate dehydratase large subunit alpha/beta/alpha" evidence="5">
    <location>
        <begin position="110"/>
        <end position="232"/>
    </location>
</feature>
<dbReference type="InterPro" id="IPR036188">
    <property type="entry name" value="FAD/NAD-bd_sf"/>
</dbReference>
<gene>
    <name evidence="6" type="ORF">PR001_g21440</name>
</gene>
<dbReference type="InterPro" id="IPR036008">
    <property type="entry name" value="Aconitase_4Fe-4S_dom"/>
</dbReference>
<organism evidence="6 7">
    <name type="scientific">Phytophthora rubi</name>
    <dbReference type="NCBI Taxonomy" id="129364"/>
    <lineage>
        <taxon>Eukaryota</taxon>
        <taxon>Sar</taxon>
        <taxon>Stramenopiles</taxon>
        <taxon>Oomycota</taxon>
        <taxon>Peronosporomycetes</taxon>
        <taxon>Peronosporales</taxon>
        <taxon>Peronosporaceae</taxon>
        <taxon>Phytophthora</taxon>
    </lineage>
</organism>
<dbReference type="GO" id="GO:0051536">
    <property type="term" value="F:iron-sulfur cluster binding"/>
    <property type="evidence" value="ECO:0007669"/>
    <property type="project" value="UniProtKB-KW"/>
</dbReference>
<dbReference type="AlphaFoldDB" id="A0A6A3J7Z6"/>
<evidence type="ECO:0000256" key="1">
    <source>
        <dbReference type="ARBA" id="ARBA00022723"/>
    </source>
</evidence>
<dbReference type="SUPFAM" id="SSF51905">
    <property type="entry name" value="FAD/NAD(P)-binding domain"/>
    <property type="match status" value="1"/>
</dbReference>
<dbReference type="GO" id="GO:0043436">
    <property type="term" value="P:oxoacid metabolic process"/>
    <property type="evidence" value="ECO:0007669"/>
    <property type="project" value="UniProtKB-ARBA"/>
</dbReference>
<evidence type="ECO:0000256" key="4">
    <source>
        <dbReference type="ARBA" id="ARBA00023239"/>
    </source>
</evidence>
<evidence type="ECO:0000256" key="2">
    <source>
        <dbReference type="ARBA" id="ARBA00023004"/>
    </source>
</evidence>
<dbReference type="InterPro" id="IPR050067">
    <property type="entry name" value="IPM_dehydratase_rel_enz"/>
</dbReference>